<keyword evidence="2 3" id="KW-0378">Hydrolase</keyword>
<evidence type="ECO:0000313" key="5">
    <source>
        <dbReference type="EMBL" id="GAA1993410.1"/>
    </source>
</evidence>
<dbReference type="PANTHER" id="PTHR43736">
    <property type="entry name" value="ADP-RIBOSE PYROPHOSPHATASE"/>
    <property type="match status" value="1"/>
</dbReference>
<organism evidence="5 6">
    <name type="scientific">Nocardiopsis rhodophaea</name>
    <dbReference type="NCBI Taxonomy" id="280238"/>
    <lineage>
        <taxon>Bacteria</taxon>
        <taxon>Bacillati</taxon>
        <taxon>Actinomycetota</taxon>
        <taxon>Actinomycetes</taxon>
        <taxon>Streptosporangiales</taxon>
        <taxon>Nocardiopsidaceae</taxon>
        <taxon>Nocardiopsis</taxon>
    </lineage>
</organism>
<dbReference type="InterPro" id="IPR020084">
    <property type="entry name" value="NUDIX_hydrolase_CS"/>
</dbReference>
<gene>
    <name evidence="5" type="ORF">GCM10009799_19150</name>
</gene>
<dbReference type="PROSITE" id="PS00893">
    <property type="entry name" value="NUDIX_BOX"/>
    <property type="match status" value="1"/>
</dbReference>
<comment type="caution">
    <text evidence="5">The sequence shown here is derived from an EMBL/GenBank/DDBJ whole genome shotgun (WGS) entry which is preliminary data.</text>
</comment>
<evidence type="ECO:0000256" key="3">
    <source>
        <dbReference type="RuleBase" id="RU003476"/>
    </source>
</evidence>
<dbReference type="SUPFAM" id="SSF55811">
    <property type="entry name" value="Nudix"/>
    <property type="match status" value="1"/>
</dbReference>
<evidence type="ECO:0000313" key="6">
    <source>
        <dbReference type="Proteomes" id="UP001501585"/>
    </source>
</evidence>
<feature type="domain" description="Nudix hydrolase" evidence="4">
    <location>
        <begin position="18"/>
        <end position="154"/>
    </location>
</feature>
<reference evidence="5 6" key="1">
    <citation type="journal article" date="2019" name="Int. J. Syst. Evol. Microbiol.">
        <title>The Global Catalogue of Microorganisms (GCM) 10K type strain sequencing project: providing services to taxonomists for standard genome sequencing and annotation.</title>
        <authorList>
            <consortium name="The Broad Institute Genomics Platform"/>
            <consortium name="The Broad Institute Genome Sequencing Center for Infectious Disease"/>
            <person name="Wu L."/>
            <person name="Ma J."/>
        </authorList>
    </citation>
    <scope>NUCLEOTIDE SEQUENCE [LARGE SCALE GENOMIC DNA]</scope>
    <source>
        <strain evidence="5 6">JCM 15313</strain>
    </source>
</reference>
<dbReference type="PRINTS" id="PR00502">
    <property type="entry name" value="NUDIXFAMILY"/>
</dbReference>
<sequence length="166" mass="18652">MSADVEIAEGIVFPDTGDGGLWVGGAVIIDDEGRAFAQRRSPDRKIFPHCWDIVGGHVETGETMVQALRREIAEETGWELAAVLDELYRLVWTPDDGIERHEVDYLVRVDGDLAAPRLEPGKHTEFMWVDGDHVHLLHDHRDPGDYFITEIVSRGLESARKLRGRG</sequence>
<dbReference type="InterPro" id="IPR015797">
    <property type="entry name" value="NUDIX_hydrolase-like_dom_sf"/>
</dbReference>
<dbReference type="InterPro" id="IPR000086">
    <property type="entry name" value="NUDIX_hydrolase_dom"/>
</dbReference>
<proteinExistence type="inferred from homology"/>
<evidence type="ECO:0000256" key="1">
    <source>
        <dbReference type="ARBA" id="ARBA00005582"/>
    </source>
</evidence>
<accession>A0ABN2SWC5</accession>
<dbReference type="PROSITE" id="PS51462">
    <property type="entry name" value="NUDIX"/>
    <property type="match status" value="1"/>
</dbReference>
<evidence type="ECO:0000259" key="4">
    <source>
        <dbReference type="PROSITE" id="PS51462"/>
    </source>
</evidence>
<name>A0ABN2SWC5_9ACTN</name>
<evidence type="ECO:0000256" key="2">
    <source>
        <dbReference type="ARBA" id="ARBA00022801"/>
    </source>
</evidence>
<dbReference type="InterPro" id="IPR020476">
    <property type="entry name" value="Nudix_hydrolase"/>
</dbReference>
<dbReference type="EMBL" id="BAAAPC010000007">
    <property type="protein sequence ID" value="GAA1993410.1"/>
    <property type="molecule type" value="Genomic_DNA"/>
</dbReference>
<keyword evidence="6" id="KW-1185">Reference proteome</keyword>
<protein>
    <recommendedName>
        <fullName evidence="4">Nudix hydrolase domain-containing protein</fullName>
    </recommendedName>
</protein>
<comment type="similarity">
    <text evidence="1 3">Belongs to the Nudix hydrolase family.</text>
</comment>
<dbReference type="PANTHER" id="PTHR43736:SF1">
    <property type="entry name" value="DIHYDRONEOPTERIN TRIPHOSPHATE DIPHOSPHATASE"/>
    <property type="match status" value="1"/>
</dbReference>
<dbReference type="CDD" id="cd02883">
    <property type="entry name" value="NUDIX_Hydrolase"/>
    <property type="match status" value="1"/>
</dbReference>
<dbReference type="Proteomes" id="UP001501585">
    <property type="component" value="Unassembled WGS sequence"/>
</dbReference>
<dbReference type="Pfam" id="PF00293">
    <property type="entry name" value="NUDIX"/>
    <property type="match status" value="1"/>
</dbReference>
<dbReference type="Gene3D" id="3.90.79.10">
    <property type="entry name" value="Nucleoside Triphosphate Pyrophosphohydrolase"/>
    <property type="match status" value="1"/>
</dbReference>